<evidence type="ECO:0000256" key="6">
    <source>
        <dbReference type="HAMAP-Rule" id="MF_01216"/>
    </source>
</evidence>
<organism evidence="8 9">
    <name type="scientific">Flavipsychrobacter stenotrophus</name>
    <dbReference type="NCBI Taxonomy" id="2077091"/>
    <lineage>
        <taxon>Bacteria</taxon>
        <taxon>Pseudomonadati</taxon>
        <taxon>Bacteroidota</taxon>
        <taxon>Chitinophagia</taxon>
        <taxon>Chitinophagales</taxon>
        <taxon>Chitinophagaceae</taxon>
        <taxon>Flavipsychrobacter</taxon>
    </lineage>
</organism>
<dbReference type="GO" id="GO:0016652">
    <property type="term" value="F:oxidoreductase activity, acting on NAD(P)H as acceptor"/>
    <property type="evidence" value="ECO:0007669"/>
    <property type="project" value="UniProtKB-UniRule"/>
</dbReference>
<comment type="similarity">
    <text evidence="6">Belongs to the azoreductase type 1 family.</text>
</comment>
<gene>
    <name evidence="6" type="primary">azoR</name>
    <name evidence="8" type="ORF">CJD36_008975</name>
</gene>
<dbReference type="OrthoDB" id="9805013at2"/>
<accession>A0A2S7SZB6</accession>
<feature type="binding site" evidence="6">
    <location>
        <begin position="16"/>
        <end position="18"/>
    </location>
    <ligand>
        <name>FMN</name>
        <dbReference type="ChEBI" id="CHEBI:58210"/>
    </ligand>
</feature>
<sequence>MKKILHVISSPRGNASNSIQLGNTIVDQLLAAHPGSTVKVRNLPEQNFPHLEEAHITSFFTPAERRTPELVAAVKHSDEAIADIMDADIIVIGVPIYNYSIHSTLKAWLDHIVRAGVTFKYEATGPKGLVHGKKMYIAMASGGVLSEGNMKSLDFAEPYLRTIFGFIGITDITVFRIEGLALPELKDKAVEKGLASVMVA</sequence>
<reference evidence="8 9" key="1">
    <citation type="submission" date="2018-01" db="EMBL/GenBank/DDBJ databases">
        <title>A novel member of the phylum Bacteroidetes isolated from glacier ice.</title>
        <authorList>
            <person name="Liu Q."/>
            <person name="Xin Y.-H."/>
        </authorList>
    </citation>
    <scope>NUCLEOTIDE SEQUENCE [LARGE SCALE GENOMIC DNA]</scope>
    <source>
        <strain evidence="8 9">RB1R16</strain>
    </source>
</reference>
<dbReference type="InterPro" id="IPR003680">
    <property type="entry name" value="Flavodoxin_fold"/>
</dbReference>
<dbReference type="InterPro" id="IPR023048">
    <property type="entry name" value="NADH:quinone_OxRdtase_FMN_depd"/>
</dbReference>
<comment type="subunit">
    <text evidence="6">Homodimer.</text>
</comment>
<comment type="catalytic activity">
    <reaction evidence="5">
        <text>N,N-dimethyl-1,4-phenylenediamine + anthranilate + 2 NAD(+) = 2-(4-dimethylaminophenyl)diazenylbenzoate + 2 NADH + 2 H(+)</text>
        <dbReference type="Rhea" id="RHEA:55872"/>
        <dbReference type="ChEBI" id="CHEBI:15378"/>
        <dbReference type="ChEBI" id="CHEBI:15783"/>
        <dbReference type="ChEBI" id="CHEBI:16567"/>
        <dbReference type="ChEBI" id="CHEBI:57540"/>
        <dbReference type="ChEBI" id="CHEBI:57945"/>
        <dbReference type="ChEBI" id="CHEBI:71579"/>
        <dbReference type="EC" id="1.7.1.17"/>
    </reaction>
    <physiologicalReaction direction="right-to-left" evidence="5">
        <dbReference type="Rhea" id="RHEA:55874"/>
    </physiologicalReaction>
</comment>
<feature type="binding site" evidence="6">
    <location>
        <position position="10"/>
    </location>
    <ligand>
        <name>FMN</name>
        <dbReference type="ChEBI" id="CHEBI:58210"/>
    </ligand>
</feature>
<evidence type="ECO:0000313" key="9">
    <source>
        <dbReference type="Proteomes" id="UP000239872"/>
    </source>
</evidence>
<keyword evidence="4 6" id="KW-0520">NAD</keyword>
<dbReference type="PANTHER" id="PTHR43741">
    <property type="entry name" value="FMN-DEPENDENT NADH-AZOREDUCTASE 1"/>
    <property type="match status" value="1"/>
</dbReference>
<dbReference type="InterPro" id="IPR050104">
    <property type="entry name" value="FMN-dep_NADH:Q_OxRdtase_AzoR1"/>
</dbReference>
<dbReference type="EC" id="1.6.5.-" evidence="6"/>
<comment type="cofactor">
    <cofactor evidence="6">
        <name>FMN</name>
        <dbReference type="ChEBI" id="CHEBI:58210"/>
    </cofactor>
    <text evidence="6">Binds 1 FMN per subunit.</text>
</comment>
<evidence type="ECO:0000256" key="1">
    <source>
        <dbReference type="ARBA" id="ARBA00022630"/>
    </source>
</evidence>
<dbReference type="Proteomes" id="UP000239872">
    <property type="component" value="Unassembled WGS sequence"/>
</dbReference>
<comment type="function">
    <text evidence="6">Quinone reductase that provides resistance to thiol-specific stress caused by electrophilic quinones.</text>
</comment>
<dbReference type="Pfam" id="PF02525">
    <property type="entry name" value="Flavodoxin_2"/>
    <property type="match status" value="1"/>
</dbReference>
<dbReference type="RefSeq" id="WP_105038795.1">
    <property type="nucleotide sequence ID" value="NZ_PPSL01000002.1"/>
</dbReference>
<dbReference type="Gene3D" id="3.40.50.360">
    <property type="match status" value="1"/>
</dbReference>
<dbReference type="InterPro" id="IPR029039">
    <property type="entry name" value="Flavoprotein-like_sf"/>
</dbReference>
<dbReference type="AlphaFoldDB" id="A0A2S7SZB6"/>
<dbReference type="SUPFAM" id="SSF52218">
    <property type="entry name" value="Flavoproteins"/>
    <property type="match status" value="1"/>
</dbReference>
<name>A0A2S7SZB6_9BACT</name>
<comment type="caution">
    <text evidence="8">The sequence shown here is derived from an EMBL/GenBank/DDBJ whole genome shotgun (WGS) entry which is preliminary data.</text>
</comment>
<dbReference type="EC" id="1.7.1.17" evidence="6"/>
<evidence type="ECO:0000256" key="5">
    <source>
        <dbReference type="ARBA" id="ARBA00048542"/>
    </source>
</evidence>
<evidence type="ECO:0000256" key="4">
    <source>
        <dbReference type="ARBA" id="ARBA00023027"/>
    </source>
</evidence>
<comment type="caution">
    <text evidence="6">Lacks conserved residue(s) required for the propagation of feature annotation.</text>
</comment>
<dbReference type="PANTHER" id="PTHR43741:SF4">
    <property type="entry name" value="FMN-DEPENDENT NADH:QUINONE OXIDOREDUCTASE"/>
    <property type="match status" value="1"/>
</dbReference>
<dbReference type="HAMAP" id="MF_01216">
    <property type="entry name" value="Azoreductase_type1"/>
    <property type="match status" value="1"/>
</dbReference>
<comment type="catalytic activity">
    <reaction evidence="6">
        <text>2 a quinone + NADH + H(+) = 2 a 1,4-benzosemiquinone + NAD(+)</text>
        <dbReference type="Rhea" id="RHEA:65952"/>
        <dbReference type="ChEBI" id="CHEBI:15378"/>
        <dbReference type="ChEBI" id="CHEBI:57540"/>
        <dbReference type="ChEBI" id="CHEBI:57945"/>
        <dbReference type="ChEBI" id="CHEBI:132124"/>
        <dbReference type="ChEBI" id="CHEBI:134225"/>
    </reaction>
</comment>
<dbReference type="EMBL" id="PPSL01000002">
    <property type="protein sequence ID" value="PQJ11915.1"/>
    <property type="molecule type" value="Genomic_DNA"/>
</dbReference>
<keyword evidence="9" id="KW-1185">Reference proteome</keyword>
<dbReference type="GO" id="GO:0010181">
    <property type="term" value="F:FMN binding"/>
    <property type="evidence" value="ECO:0007669"/>
    <property type="project" value="UniProtKB-UniRule"/>
</dbReference>
<keyword evidence="3 6" id="KW-0560">Oxidoreductase</keyword>
<comment type="function">
    <text evidence="6">Also exhibits azoreductase activity. Catalyzes the reductive cleavage of the azo bond in aromatic azo compounds to the corresponding amines.</text>
</comment>
<protein>
    <recommendedName>
        <fullName evidence="6">FMN dependent NADH:quinone oxidoreductase</fullName>
        <ecNumber evidence="6">1.6.5.-</ecNumber>
    </recommendedName>
    <alternativeName>
        <fullName evidence="6">Azo-dye reductase</fullName>
    </alternativeName>
    <alternativeName>
        <fullName evidence="6">FMN-dependent NADH-azo compound oxidoreductase</fullName>
    </alternativeName>
    <alternativeName>
        <fullName evidence="6">FMN-dependent NADH-azoreductase</fullName>
        <ecNumber evidence="6">1.7.1.17</ecNumber>
    </alternativeName>
</protein>
<keyword evidence="2 6" id="KW-0288">FMN</keyword>
<evidence type="ECO:0000256" key="2">
    <source>
        <dbReference type="ARBA" id="ARBA00022643"/>
    </source>
</evidence>
<evidence type="ECO:0000256" key="3">
    <source>
        <dbReference type="ARBA" id="ARBA00023002"/>
    </source>
</evidence>
<dbReference type="GO" id="GO:0009055">
    <property type="term" value="F:electron transfer activity"/>
    <property type="evidence" value="ECO:0007669"/>
    <property type="project" value="UniProtKB-UniRule"/>
</dbReference>
<proteinExistence type="inferred from homology"/>
<evidence type="ECO:0000259" key="7">
    <source>
        <dbReference type="Pfam" id="PF02525"/>
    </source>
</evidence>
<dbReference type="GO" id="GO:0016655">
    <property type="term" value="F:oxidoreductase activity, acting on NAD(P)H, quinone or similar compound as acceptor"/>
    <property type="evidence" value="ECO:0007669"/>
    <property type="project" value="InterPro"/>
</dbReference>
<feature type="domain" description="Flavodoxin-like fold" evidence="7">
    <location>
        <begin position="2"/>
        <end position="195"/>
    </location>
</feature>
<evidence type="ECO:0000313" key="8">
    <source>
        <dbReference type="EMBL" id="PQJ11915.1"/>
    </source>
</evidence>
<keyword evidence="1 6" id="KW-0285">Flavoprotein</keyword>